<dbReference type="EMBL" id="FMXO01000001">
    <property type="protein sequence ID" value="SDB04470.1"/>
    <property type="molecule type" value="Genomic_DNA"/>
</dbReference>
<reference evidence="1 2" key="1">
    <citation type="submission" date="2016-10" db="EMBL/GenBank/DDBJ databases">
        <authorList>
            <person name="de Groot N.N."/>
        </authorList>
    </citation>
    <scope>NUCLEOTIDE SEQUENCE [LARGE SCALE GENOMIC DNA]</scope>
    <source>
        <strain evidence="1 2">ASO4-2</strain>
    </source>
</reference>
<dbReference type="STRING" id="617002.SAMN05660653_00214"/>
<keyword evidence="2" id="KW-1185">Reference proteome</keyword>
<protein>
    <submittedName>
        <fullName evidence="1">Uncharacterized protein</fullName>
    </submittedName>
</protein>
<dbReference type="AlphaFoldDB" id="A0A1G6A856"/>
<evidence type="ECO:0000313" key="1">
    <source>
        <dbReference type="EMBL" id="SDB04470.1"/>
    </source>
</evidence>
<sequence>MNHLATSHFYNISVHTDLLLGFRVLGSEFKWIFIRSLRNWEISQLRKRLHQEYHTLGMIEAAASDLEIAKAGDALDIFDEKELAIKQISFLLDEISFLTDQLRDERQEYVRRRVQKWKLT</sequence>
<accession>A0A1G6A856</accession>
<dbReference type="Proteomes" id="UP000198771">
    <property type="component" value="Unassembled WGS sequence"/>
</dbReference>
<organism evidence="1 2">
    <name type="scientific">Desulfonatronum thiosulfatophilum</name>
    <dbReference type="NCBI Taxonomy" id="617002"/>
    <lineage>
        <taxon>Bacteria</taxon>
        <taxon>Pseudomonadati</taxon>
        <taxon>Thermodesulfobacteriota</taxon>
        <taxon>Desulfovibrionia</taxon>
        <taxon>Desulfovibrionales</taxon>
        <taxon>Desulfonatronaceae</taxon>
        <taxon>Desulfonatronum</taxon>
    </lineage>
</organism>
<evidence type="ECO:0000313" key="2">
    <source>
        <dbReference type="Proteomes" id="UP000198771"/>
    </source>
</evidence>
<name>A0A1G6A856_9BACT</name>
<proteinExistence type="predicted"/>
<dbReference type="RefSeq" id="WP_092116333.1">
    <property type="nucleotide sequence ID" value="NZ_FMXO01000001.1"/>
</dbReference>
<gene>
    <name evidence="1" type="ORF">SAMN05660653_00214</name>
</gene>
<dbReference type="OrthoDB" id="5457847at2"/>